<dbReference type="Pfam" id="PF02129">
    <property type="entry name" value="Peptidase_S15"/>
    <property type="match status" value="1"/>
</dbReference>
<dbReference type="InterPro" id="IPR000383">
    <property type="entry name" value="Xaa-Pro-like_dom"/>
</dbReference>
<dbReference type="PANTHER" id="PTHR22946:SF9">
    <property type="entry name" value="POLYKETIDE TRANSFERASE AF380"/>
    <property type="match status" value="1"/>
</dbReference>
<protein>
    <submittedName>
        <fullName evidence="5">Acetylxylan esterase</fullName>
    </submittedName>
</protein>
<evidence type="ECO:0000259" key="4">
    <source>
        <dbReference type="SMART" id="SM00939"/>
    </source>
</evidence>
<dbReference type="SUPFAM" id="SSF53474">
    <property type="entry name" value="alpha/beta-Hydrolases"/>
    <property type="match status" value="1"/>
</dbReference>
<dbReference type="Proteomes" id="UP000669179">
    <property type="component" value="Unassembled WGS sequence"/>
</dbReference>
<dbReference type="PANTHER" id="PTHR22946">
    <property type="entry name" value="DIENELACTONE HYDROLASE DOMAIN-CONTAINING PROTEIN-RELATED"/>
    <property type="match status" value="1"/>
</dbReference>
<organism evidence="5 6">
    <name type="scientific">Actinomadura barringtoniae</name>
    <dbReference type="NCBI Taxonomy" id="1427535"/>
    <lineage>
        <taxon>Bacteria</taxon>
        <taxon>Bacillati</taxon>
        <taxon>Actinomycetota</taxon>
        <taxon>Actinomycetes</taxon>
        <taxon>Streptosporangiales</taxon>
        <taxon>Thermomonosporaceae</taxon>
        <taxon>Actinomadura</taxon>
    </lineage>
</organism>
<sequence>MRRLLVGAVTAGVTALSITTLPVTSATAAHAEDKGATVSYESIPGDGGAALKALVVRPTGYGTGRSPLLVMPASWSMPHAEYVLAATKLAKESGYTVVSYTSRGFWDSAGTIEVAGREDISDVSRVIDWAVKNAGADETRVGAAGISYGAGISLLAAAFDKRIKAVSAMSGWADLKASLYPNETVNEQAAATLLLAGNVTGRPGKDLKRLQDAYLADKLGPVLPLATNRGAATFVPQINANRPAVMIANQWGDGIFPPSQIAAFYNRLDVPKRLMLQPGDHATGEALGAAGLPNDVWAATGRWFDHYLKGADNGIDRETPVNLKPNNGGGWKGYASWRAVSRAAASYRLDGTRRLAAGKATVADSGIIFASGVAQQAGIQWKINVRQVDPKAGAVWQTAPYARATTVGGSPSLHTTVTPSAANSSVFAYLYDVAPNGEGQLISHKPYTLRDAAPGKPRAINVSFEPVSWTVPAGHHLALVVDTTDVRYRTMSKSGTVTLTSPAKDPSRLTVPTS</sequence>
<proteinExistence type="inferred from homology"/>
<gene>
    <name evidence="5" type="ORF">J4573_47640</name>
</gene>
<dbReference type="SMART" id="SM00939">
    <property type="entry name" value="PepX_C"/>
    <property type="match status" value="1"/>
</dbReference>
<dbReference type="AlphaFoldDB" id="A0A939PM15"/>
<name>A0A939PM15_9ACTN</name>
<evidence type="ECO:0000256" key="1">
    <source>
        <dbReference type="ARBA" id="ARBA00008645"/>
    </source>
</evidence>
<dbReference type="InterPro" id="IPR029058">
    <property type="entry name" value="AB_hydrolase_fold"/>
</dbReference>
<feature type="chain" id="PRO_5037255383" evidence="3">
    <location>
        <begin position="32"/>
        <end position="514"/>
    </location>
</feature>
<accession>A0A939PM15</accession>
<comment type="caution">
    <text evidence="5">The sequence shown here is derived from an EMBL/GenBank/DDBJ whole genome shotgun (WGS) entry which is preliminary data.</text>
</comment>
<dbReference type="InterPro" id="IPR050261">
    <property type="entry name" value="FrsA_esterase"/>
</dbReference>
<evidence type="ECO:0000256" key="2">
    <source>
        <dbReference type="ARBA" id="ARBA00022801"/>
    </source>
</evidence>
<feature type="signal peptide" evidence="3">
    <location>
        <begin position="1"/>
        <end position="31"/>
    </location>
</feature>
<dbReference type="InterPro" id="IPR013736">
    <property type="entry name" value="Xaa-Pro_dipept_C"/>
</dbReference>
<evidence type="ECO:0000313" key="5">
    <source>
        <dbReference type="EMBL" id="MBO2454832.1"/>
    </source>
</evidence>
<evidence type="ECO:0000313" key="6">
    <source>
        <dbReference type="Proteomes" id="UP000669179"/>
    </source>
</evidence>
<keyword evidence="3" id="KW-0732">Signal</keyword>
<dbReference type="SUPFAM" id="SSF49785">
    <property type="entry name" value="Galactose-binding domain-like"/>
    <property type="match status" value="1"/>
</dbReference>
<comment type="similarity">
    <text evidence="1">Belongs to the AB hydrolase superfamily.</text>
</comment>
<dbReference type="RefSeq" id="WP_208263057.1">
    <property type="nucleotide sequence ID" value="NZ_JAGEOJ010000029.1"/>
</dbReference>
<dbReference type="EMBL" id="JAGEOJ010000029">
    <property type="protein sequence ID" value="MBO2454832.1"/>
    <property type="molecule type" value="Genomic_DNA"/>
</dbReference>
<feature type="domain" description="Xaa-Pro dipeptidyl-peptidase C-terminal" evidence="4">
    <location>
        <begin position="301"/>
        <end position="510"/>
    </location>
</feature>
<reference evidence="5" key="1">
    <citation type="submission" date="2021-03" db="EMBL/GenBank/DDBJ databases">
        <authorList>
            <person name="Kanchanasin P."/>
            <person name="Saeng-In P."/>
            <person name="Phongsopitanun W."/>
            <person name="Yuki M."/>
            <person name="Kudo T."/>
            <person name="Ohkuma M."/>
            <person name="Tanasupawat S."/>
        </authorList>
    </citation>
    <scope>NUCLEOTIDE SEQUENCE</scope>
    <source>
        <strain evidence="5">GKU 128</strain>
    </source>
</reference>
<dbReference type="Pfam" id="PF08530">
    <property type="entry name" value="PepX_C"/>
    <property type="match status" value="1"/>
</dbReference>
<keyword evidence="2" id="KW-0378">Hydrolase</keyword>
<dbReference type="GO" id="GO:0052689">
    <property type="term" value="F:carboxylic ester hydrolase activity"/>
    <property type="evidence" value="ECO:0007669"/>
    <property type="project" value="UniProtKB-ARBA"/>
</dbReference>
<dbReference type="Gene3D" id="2.60.120.260">
    <property type="entry name" value="Galactose-binding domain-like"/>
    <property type="match status" value="1"/>
</dbReference>
<keyword evidence="6" id="KW-1185">Reference proteome</keyword>
<dbReference type="GO" id="GO:0008239">
    <property type="term" value="F:dipeptidyl-peptidase activity"/>
    <property type="evidence" value="ECO:0007669"/>
    <property type="project" value="InterPro"/>
</dbReference>
<dbReference type="InterPro" id="IPR008979">
    <property type="entry name" value="Galactose-bd-like_sf"/>
</dbReference>
<evidence type="ECO:0000256" key="3">
    <source>
        <dbReference type="SAM" id="SignalP"/>
    </source>
</evidence>
<dbReference type="Gene3D" id="3.40.50.1820">
    <property type="entry name" value="alpha/beta hydrolase"/>
    <property type="match status" value="1"/>
</dbReference>